<dbReference type="Proteomes" id="UP000823399">
    <property type="component" value="Unassembled WGS sequence"/>
</dbReference>
<evidence type="ECO:0000256" key="1">
    <source>
        <dbReference type="SAM" id="SignalP"/>
    </source>
</evidence>
<dbReference type="OrthoDB" id="2998174at2759"/>
<sequence>MDAILLYLAVGVAVMSNAYGHFSDRPTKMWISLFTTVCTCIDDTVTSEKRSRACVPFQRAVREMRAAGASGYECA</sequence>
<protein>
    <submittedName>
        <fullName evidence="2">Uncharacterized protein</fullName>
    </submittedName>
</protein>
<evidence type="ECO:0000313" key="2">
    <source>
        <dbReference type="EMBL" id="KAG2110298.1"/>
    </source>
</evidence>
<keyword evidence="3" id="KW-1185">Reference proteome</keyword>
<dbReference type="GeneID" id="64699285"/>
<keyword evidence="1" id="KW-0732">Signal</keyword>
<dbReference type="InterPro" id="IPR008949">
    <property type="entry name" value="Isoprenoid_synthase_dom_sf"/>
</dbReference>
<name>A0A9P7F856_9AGAM</name>
<proteinExistence type="predicted"/>
<feature type="signal peptide" evidence="1">
    <location>
        <begin position="1"/>
        <end position="20"/>
    </location>
</feature>
<comment type="caution">
    <text evidence="2">The sequence shown here is derived from an EMBL/GenBank/DDBJ whole genome shotgun (WGS) entry which is preliminary data.</text>
</comment>
<reference evidence="2" key="1">
    <citation type="journal article" date="2020" name="New Phytol.">
        <title>Comparative genomics reveals dynamic genome evolution in host specialist ectomycorrhizal fungi.</title>
        <authorList>
            <person name="Lofgren L.A."/>
            <person name="Nguyen N.H."/>
            <person name="Vilgalys R."/>
            <person name="Ruytinx J."/>
            <person name="Liao H.L."/>
            <person name="Branco S."/>
            <person name="Kuo A."/>
            <person name="LaButti K."/>
            <person name="Lipzen A."/>
            <person name="Andreopoulos W."/>
            <person name="Pangilinan J."/>
            <person name="Riley R."/>
            <person name="Hundley H."/>
            <person name="Na H."/>
            <person name="Barry K."/>
            <person name="Grigoriev I.V."/>
            <person name="Stajich J.E."/>
            <person name="Kennedy P.G."/>
        </authorList>
    </citation>
    <scope>NUCLEOTIDE SEQUENCE</scope>
    <source>
        <strain evidence="2">FC423</strain>
    </source>
</reference>
<evidence type="ECO:0000313" key="3">
    <source>
        <dbReference type="Proteomes" id="UP000823399"/>
    </source>
</evidence>
<dbReference type="RefSeq" id="XP_041293976.1">
    <property type="nucleotide sequence ID" value="XM_041437026.1"/>
</dbReference>
<accession>A0A9P7F856</accession>
<dbReference type="Gene3D" id="1.10.600.10">
    <property type="entry name" value="Farnesyl Diphosphate Synthase"/>
    <property type="match status" value="1"/>
</dbReference>
<dbReference type="AlphaFoldDB" id="A0A9P7F856"/>
<dbReference type="EMBL" id="JABBWM010000021">
    <property type="protein sequence ID" value="KAG2110298.1"/>
    <property type="molecule type" value="Genomic_DNA"/>
</dbReference>
<organism evidence="2 3">
    <name type="scientific">Suillus discolor</name>
    <dbReference type="NCBI Taxonomy" id="1912936"/>
    <lineage>
        <taxon>Eukaryota</taxon>
        <taxon>Fungi</taxon>
        <taxon>Dikarya</taxon>
        <taxon>Basidiomycota</taxon>
        <taxon>Agaricomycotina</taxon>
        <taxon>Agaricomycetes</taxon>
        <taxon>Agaricomycetidae</taxon>
        <taxon>Boletales</taxon>
        <taxon>Suillineae</taxon>
        <taxon>Suillaceae</taxon>
        <taxon>Suillus</taxon>
    </lineage>
</organism>
<feature type="chain" id="PRO_5040175572" evidence="1">
    <location>
        <begin position="21"/>
        <end position="75"/>
    </location>
</feature>
<gene>
    <name evidence="2" type="ORF">F5147DRAFT_690022</name>
</gene>